<organism evidence="2 3">
    <name type="scientific">Caerostris darwini</name>
    <dbReference type="NCBI Taxonomy" id="1538125"/>
    <lineage>
        <taxon>Eukaryota</taxon>
        <taxon>Metazoa</taxon>
        <taxon>Ecdysozoa</taxon>
        <taxon>Arthropoda</taxon>
        <taxon>Chelicerata</taxon>
        <taxon>Arachnida</taxon>
        <taxon>Araneae</taxon>
        <taxon>Araneomorphae</taxon>
        <taxon>Entelegynae</taxon>
        <taxon>Araneoidea</taxon>
        <taxon>Araneidae</taxon>
        <taxon>Caerostris</taxon>
    </lineage>
</organism>
<reference evidence="2 3" key="1">
    <citation type="submission" date="2021-06" db="EMBL/GenBank/DDBJ databases">
        <title>Caerostris darwini draft genome.</title>
        <authorList>
            <person name="Kono N."/>
            <person name="Arakawa K."/>
        </authorList>
    </citation>
    <scope>NUCLEOTIDE SEQUENCE [LARGE SCALE GENOMIC DNA]</scope>
</reference>
<name>A0AAV4RX56_9ARAC</name>
<dbReference type="Proteomes" id="UP001054837">
    <property type="component" value="Unassembled WGS sequence"/>
</dbReference>
<feature type="region of interest" description="Disordered" evidence="1">
    <location>
        <begin position="1"/>
        <end position="27"/>
    </location>
</feature>
<protein>
    <submittedName>
        <fullName evidence="2">Uncharacterized protein</fullName>
    </submittedName>
</protein>
<keyword evidence="3" id="KW-1185">Reference proteome</keyword>
<dbReference type="EMBL" id="BPLQ01006726">
    <property type="protein sequence ID" value="GIY24672.1"/>
    <property type="molecule type" value="Genomic_DNA"/>
</dbReference>
<feature type="compositionally biased region" description="Polar residues" evidence="1">
    <location>
        <begin position="10"/>
        <end position="23"/>
    </location>
</feature>
<comment type="caution">
    <text evidence="2">The sequence shown here is derived from an EMBL/GenBank/DDBJ whole genome shotgun (WGS) entry which is preliminary data.</text>
</comment>
<gene>
    <name evidence="2" type="ORF">CDAR_585621</name>
</gene>
<evidence type="ECO:0000256" key="1">
    <source>
        <dbReference type="SAM" id="MobiDB-lite"/>
    </source>
</evidence>
<sequence length="106" mass="11471">MSSEDDALYTSYTSASEDIGSQDTPEEFGGLIAGIAECLCRHHLLTCQFTTPLTPAGREEESPSGEGRGEVPGKEETPRHRRTTPHDRGACVEPAPPKGSWTTRAR</sequence>
<accession>A0AAV4RX56</accession>
<evidence type="ECO:0000313" key="2">
    <source>
        <dbReference type="EMBL" id="GIY24672.1"/>
    </source>
</evidence>
<feature type="compositionally biased region" description="Basic and acidic residues" evidence="1">
    <location>
        <begin position="57"/>
        <end position="90"/>
    </location>
</feature>
<feature type="region of interest" description="Disordered" evidence="1">
    <location>
        <begin position="51"/>
        <end position="106"/>
    </location>
</feature>
<evidence type="ECO:0000313" key="3">
    <source>
        <dbReference type="Proteomes" id="UP001054837"/>
    </source>
</evidence>
<dbReference type="AlphaFoldDB" id="A0AAV4RX56"/>
<proteinExistence type="predicted"/>